<feature type="transmembrane region" description="Helical" evidence="9">
    <location>
        <begin position="86"/>
        <end position="110"/>
    </location>
</feature>
<keyword evidence="12" id="KW-1185">Reference proteome</keyword>
<evidence type="ECO:0000256" key="4">
    <source>
        <dbReference type="ARBA" id="ARBA00022989"/>
    </source>
</evidence>
<dbReference type="Proteomes" id="UP001549920">
    <property type="component" value="Unassembled WGS sequence"/>
</dbReference>
<comment type="caution">
    <text evidence="11">The sequence shown here is derived from an EMBL/GenBank/DDBJ whole genome shotgun (WGS) entry which is preliminary data.</text>
</comment>
<feature type="domain" description="G-protein coupled receptors family 1 profile" evidence="10">
    <location>
        <begin position="65"/>
        <end position="100"/>
    </location>
</feature>
<name>A0ABR3HSH6_LOXSC</name>
<dbReference type="PRINTS" id="PR00237">
    <property type="entry name" value="GPCRRHODOPSN"/>
</dbReference>
<evidence type="ECO:0000256" key="1">
    <source>
        <dbReference type="ARBA" id="ARBA00004141"/>
    </source>
</evidence>
<keyword evidence="8" id="KW-0807">Transducer</keyword>
<keyword evidence="7" id="KW-0675">Receptor</keyword>
<dbReference type="Gene3D" id="1.20.1070.10">
    <property type="entry name" value="Rhodopsin 7-helix transmembrane proteins"/>
    <property type="match status" value="1"/>
</dbReference>
<keyword evidence="6 9" id="KW-0472">Membrane</keyword>
<comment type="subcellular location">
    <subcellularLocation>
        <location evidence="1">Membrane</location>
        <topology evidence="1">Multi-pass membrane protein</topology>
    </subcellularLocation>
</comment>
<dbReference type="Pfam" id="PF00001">
    <property type="entry name" value="7tm_1"/>
    <property type="match status" value="1"/>
</dbReference>
<evidence type="ECO:0000256" key="8">
    <source>
        <dbReference type="ARBA" id="ARBA00023224"/>
    </source>
</evidence>
<gene>
    <name evidence="11" type="ORF">ABMA27_003257</name>
</gene>
<keyword evidence="5" id="KW-0297">G-protein coupled receptor</keyword>
<proteinExistence type="inferred from homology"/>
<dbReference type="InterPro" id="IPR000276">
    <property type="entry name" value="GPCR_Rhodpsn"/>
</dbReference>
<evidence type="ECO:0000256" key="2">
    <source>
        <dbReference type="ARBA" id="ARBA00010663"/>
    </source>
</evidence>
<evidence type="ECO:0000256" key="5">
    <source>
        <dbReference type="ARBA" id="ARBA00023040"/>
    </source>
</evidence>
<evidence type="ECO:0000256" key="7">
    <source>
        <dbReference type="ARBA" id="ARBA00023170"/>
    </source>
</evidence>
<keyword evidence="4 9" id="KW-1133">Transmembrane helix</keyword>
<dbReference type="PANTHER" id="PTHR24243:SF107">
    <property type="entry name" value="NEUROPEPTIDES CAPA RECEPTOR"/>
    <property type="match status" value="1"/>
</dbReference>
<protein>
    <recommendedName>
        <fullName evidence="10">G-protein coupled receptors family 1 profile domain-containing protein</fullName>
    </recommendedName>
</protein>
<evidence type="ECO:0000256" key="6">
    <source>
        <dbReference type="ARBA" id="ARBA00023136"/>
    </source>
</evidence>
<organism evidence="11 12">
    <name type="scientific">Loxostege sticticalis</name>
    <name type="common">Beet webworm moth</name>
    <dbReference type="NCBI Taxonomy" id="481309"/>
    <lineage>
        <taxon>Eukaryota</taxon>
        <taxon>Metazoa</taxon>
        <taxon>Ecdysozoa</taxon>
        <taxon>Arthropoda</taxon>
        <taxon>Hexapoda</taxon>
        <taxon>Insecta</taxon>
        <taxon>Pterygota</taxon>
        <taxon>Neoptera</taxon>
        <taxon>Endopterygota</taxon>
        <taxon>Lepidoptera</taxon>
        <taxon>Glossata</taxon>
        <taxon>Ditrysia</taxon>
        <taxon>Pyraloidea</taxon>
        <taxon>Crambidae</taxon>
        <taxon>Pyraustinae</taxon>
        <taxon>Loxostege</taxon>
    </lineage>
</organism>
<keyword evidence="3 9" id="KW-0812">Transmembrane</keyword>
<accession>A0ABR3HSH6</accession>
<comment type="similarity">
    <text evidence="2">Belongs to the G-protein coupled receptor 1 family.</text>
</comment>
<evidence type="ECO:0000259" key="10">
    <source>
        <dbReference type="PROSITE" id="PS50262"/>
    </source>
</evidence>
<evidence type="ECO:0000313" key="11">
    <source>
        <dbReference type="EMBL" id="KAL0879515.1"/>
    </source>
</evidence>
<evidence type="ECO:0000313" key="12">
    <source>
        <dbReference type="Proteomes" id="UP001549920"/>
    </source>
</evidence>
<dbReference type="SUPFAM" id="SSF81321">
    <property type="entry name" value="Family A G protein-coupled receptor-like"/>
    <property type="match status" value="1"/>
</dbReference>
<dbReference type="PANTHER" id="PTHR24243">
    <property type="entry name" value="G-PROTEIN COUPLED RECEPTOR"/>
    <property type="match status" value="1"/>
</dbReference>
<dbReference type="InterPro" id="IPR017452">
    <property type="entry name" value="GPCR_Rhodpsn_7TM"/>
</dbReference>
<dbReference type="EMBL" id="JBEUOH010000014">
    <property type="protein sequence ID" value="KAL0879515.1"/>
    <property type="molecule type" value="Genomic_DNA"/>
</dbReference>
<evidence type="ECO:0000256" key="9">
    <source>
        <dbReference type="SAM" id="Phobius"/>
    </source>
</evidence>
<dbReference type="PROSITE" id="PS50262">
    <property type="entry name" value="G_PROTEIN_RECEP_F1_2"/>
    <property type="match status" value="1"/>
</dbReference>
<evidence type="ECO:0000256" key="3">
    <source>
        <dbReference type="ARBA" id="ARBA00022692"/>
    </source>
</evidence>
<feature type="transmembrane region" description="Helical" evidence="9">
    <location>
        <begin position="48"/>
        <end position="74"/>
    </location>
</feature>
<sequence length="225" mass="25964">MASRLFLRGNETYEQFYERCNNLSNFDCSEEEMLWWMMGSRRLPLKEIVPISIVLVVIFLTGVIGNVCVCVVIVKHPGLHTATNYYLFSLAVSDLLLLLFGNLPPLQLAVCNQRMVRNPSCASPTRTWPVFFITKPTVSQLNYFKPKQMKKCGNSYVNYLPAVKAVCLFNTNIKHQYVSKLMISAEKSNRRHVQNTAKLVQNKMDFRRLGRCLNLIELNVTHDFY</sequence>
<reference evidence="11 12" key="1">
    <citation type="submission" date="2024-06" db="EMBL/GenBank/DDBJ databases">
        <title>A chromosome-level genome assembly of beet webworm, Loxostege sticticalis.</title>
        <authorList>
            <person name="Zhang Y."/>
        </authorList>
    </citation>
    <scope>NUCLEOTIDE SEQUENCE [LARGE SCALE GENOMIC DNA]</scope>
    <source>
        <strain evidence="11">AQ026</strain>
        <tissue evidence="11">Whole body</tissue>
    </source>
</reference>